<sequence length="189" mass="22114">MLPSNFKPQGEYNLLRIGGHNDGGYLVESKSIEQTAALISMGIGKNWRFEEDFITHKDLVVNAYDHSVRGFFWPKFFIKRFLSVLIGQLKAPCNAVKIYKKFMHFFRDKAVLFYEKIGAKEEGHTNLKKTLERINKKPIFLKIDIEGYEYEILDEIILNSDLLSGMVIEFHNISDHMDEIRNFINNYEL</sequence>
<dbReference type="Gene3D" id="3.40.50.150">
    <property type="entry name" value="Vaccinia Virus protein VP39"/>
    <property type="match status" value="1"/>
</dbReference>
<feature type="domain" description="Methyltransferase FkbM" evidence="1">
    <location>
        <begin position="113"/>
        <end position="187"/>
    </location>
</feature>
<dbReference type="InterPro" id="IPR029063">
    <property type="entry name" value="SAM-dependent_MTases_sf"/>
</dbReference>
<protein>
    <recommendedName>
        <fullName evidence="1">Methyltransferase FkbM domain-containing protein</fullName>
    </recommendedName>
</protein>
<gene>
    <name evidence="2" type="ORF">METZ01_LOCUS421794</name>
</gene>
<evidence type="ECO:0000259" key="1">
    <source>
        <dbReference type="Pfam" id="PF05050"/>
    </source>
</evidence>
<dbReference type="EMBL" id="UINC01166792">
    <property type="protein sequence ID" value="SVD68940.1"/>
    <property type="molecule type" value="Genomic_DNA"/>
</dbReference>
<organism evidence="2">
    <name type="scientific">marine metagenome</name>
    <dbReference type="NCBI Taxonomy" id="408172"/>
    <lineage>
        <taxon>unclassified sequences</taxon>
        <taxon>metagenomes</taxon>
        <taxon>ecological metagenomes</taxon>
    </lineage>
</organism>
<evidence type="ECO:0000313" key="2">
    <source>
        <dbReference type="EMBL" id="SVD68940.1"/>
    </source>
</evidence>
<dbReference type="Pfam" id="PF05050">
    <property type="entry name" value="Methyltransf_21"/>
    <property type="match status" value="1"/>
</dbReference>
<dbReference type="InterPro" id="IPR006342">
    <property type="entry name" value="FkbM_mtfrase"/>
</dbReference>
<reference evidence="2" key="1">
    <citation type="submission" date="2018-05" db="EMBL/GenBank/DDBJ databases">
        <authorList>
            <person name="Lanie J.A."/>
            <person name="Ng W.-L."/>
            <person name="Kazmierczak K.M."/>
            <person name="Andrzejewski T.M."/>
            <person name="Davidsen T.M."/>
            <person name="Wayne K.J."/>
            <person name="Tettelin H."/>
            <person name="Glass J.I."/>
            <person name="Rusch D."/>
            <person name="Podicherti R."/>
            <person name="Tsui H.-C.T."/>
            <person name="Winkler M.E."/>
        </authorList>
    </citation>
    <scope>NUCLEOTIDE SEQUENCE</scope>
</reference>
<feature type="non-terminal residue" evidence="2">
    <location>
        <position position="189"/>
    </location>
</feature>
<name>A0A382XDP5_9ZZZZ</name>
<dbReference type="AlphaFoldDB" id="A0A382XDP5"/>
<proteinExistence type="predicted"/>
<dbReference type="SUPFAM" id="SSF53335">
    <property type="entry name" value="S-adenosyl-L-methionine-dependent methyltransferases"/>
    <property type="match status" value="1"/>
</dbReference>
<accession>A0A382XDP5</accession>